<sequence>MPWRSRRAGIAWKGGAGGERSKRVGLSPWGWHGWGKCADQFAYGGLFMAFVQRGILLMGGRFALEVLATAVRFGCSI</sequence>
<dbReference type="EMBL" id="AILX01000019">
    <property type="protein sequence ID" value="EJF83751.1"/>
    <property type="molecule type" value="Genomic_DNA"/>
</dbReference>
<comment type="caution">
    <text evidence="1">The sequence shown here is derived from an EMBL/GenBank/DDBJ whole genome shotgun (WGS) entry which is preliminary data.</text>
</comment>
<name>J0QED4_9HYPH</name>
<proteinExistence type="predicted"/>
<evidence type="ECO:0000313" key="1">
    <source>
        <dbReference type="EMBL" id="EJF83751.1"/>
    </source>
</evidence>
<dbReference type="AlphaFoldDB" id="J0QED4"/>
<dbReference type="PATRIC" id="fig|1094564.3.peg.1501"/>
<dbReference type="Proteomes" id="UP000002646">
    <property type="component" value="Unassembled WGS sequence"/>
</dbReference>
<evidence type="ECO:0000313" key="2">
    <source>
        <dbReference type="Proteomes" id="UP000002646"/>
    </source>
</evidence>
<accession>J0QED4</accession>
<gene>
    <name evidence="1" type="ORF">MCW_01300</name>
</gene>
<dbReference type="HOGENOM" id="CLU_2631002_0_0_5"/>
<organism evidence="1 2">
    <name type="scientific">Cardidatus Bartonella washoeensis 085-0475</name>
    <dbReference type="NCBI Taxonomy" id="1094564"/>
    <lineage>
        <taxon>Bacteria</taxon>
        <taxon>Pseudomonadati</taxon>
        <taxon>Pseudomonadota</taxon>
        <taxon>Alphaproteobacteria</taxon>
        <taxon>Hyphomicrobiales</taxon>
        <taxon>Bartonellaceae</taxon>
        <taxon>Bartonella</taxon>
    </lineage>
</organism>
<protein>
    <submittedName>
        <fullName evidence="1">Uncharacterized protein</fullName>
    </submittedName>
</protein>
<reference evidence="1 2" key="1">
    <citation type="submission" date="2012-03" db="EMBL/GenBank/DDBJ databases">
        <title>The Genome Sequence of Bartonella washoensis 085-0475.</title>
        <authorList>
            <consortium name="The Broad Institute Genome Sequencing Platform"/>
            <consortium name="The Broad Institute Genome Sequencing Center for Infectious Disease"/>
            <person name="Feldgarden M."/>
            <person name="Kirby J."/>
            <person name="Kosoy M."/>
            <person name="Birtles R."/>
            <person name="Probert W.S."/>
            <person name="Chiaraviglio L."/>
            <person name="Young S.K."/>
            <person name="Zeng Q."/>
            <person name="Gargeya S."/>
            <person name="Fitzgerald M."/>
            <person name="Haas B."/>
            <person name="Abouelleil A."/>
            <person name="Alvarado L."/>
            <person name="Arachchi H.M."/>
            <person name="Berlin A."/>
            <person name="Chapman S.B."/>
            <person name="Gearin G."/>
            <person name="Goldberg J."/>
            <person name="Griggs A."/>
            <person name="Gujja S."/>
            <person name="Hansen M."/>
            <person name="Heiman D."/>
            <person name="Howarth C."/>
            <person name="Larimer J."/>
            <person name="Lui A."/>
            <person name="MacDonald P.J.P."/>
            <person name="McCowen C."/>
            <person name="Montmayeur A."/>
            <person name="Murphy C."/>
            <person name="Neiman D."/>
            <person name="Pearson M."/>
            <person name="Priest M."/>
            <person name="Roberts A."/>
            <person name="Saif S."/>
            <person name="Shea T."/>
            <person name="Sisk P."/>
            <person name="Stolte C."/>
            <person name="Sykes S."/>
            <person name="Wortman J."/>
            <person name="Nusbaum C."/>
            <person name="Birren B."/>
        </authorList>
    </citation>
    <scope>NUCLEOTIDE SEQUENCE [LARGE SCALE GENOMIC DNA]</scope>
    <source>
        <strain evidence="1 2">085-0475</strain>
    </source>
</reference>